<dbReference type="AlphaFoldDB" id="A0A0W8IP54"/>
<evidence type="ECO:0000313" key="4">
    <source>
        <dbReference type="Proteomes" id="UP000053512"/>
    </source>
</evidence>
<reference evidence="4" key="1">
    <citation type="submission" date="2015-12" db="EMBL/GenBank/DDBJ databases">
        <authorList>
            <person name="Nair G.R."/>
            <person name="Kaur G."/>
            <person name="Mayilraj S."/>
        </authorList>
    </citation>
    <scope>NUCLEOTIDE SEQUENCE [LARGE SCALE GENOMIC DNA]</scope>
    <source>
        <strain evidence="4">CD08_4</strain>
    </source>
</reference>
<comment type="caution">
    <text evidence="3">The sequence shown here is derived from an EMBL/GenBank/DDBJ whole genome shotgun (WGS) entry which is preliminary data.</text>
</comment>
<accession>A0A0W8IP54</accession>
<feature type="compositionally biased region" description="Low complexity" evidence="1">
    <location>
        <begin position="45"/>
        <end position="58"/>
    </location>
</feature>
<evidence type="ECO:0000256" key="2">
    <source>
        <dbReference type="SAM" id="SignalP"/>
    </source>
</evidence>
<feature type="chain" id="PRO_5006944381" evidence="2">
    <location>
        <begin position="47"/>
        <end position="178"/>
    </location>
</feature>
<name>A0A0W8IP54_KOCRO</name>
<dbReference type="InterPro" id="IPR006311">
    <property type="entry name" value="TAT_signal"/>
</dbReference>
<keyword evidence="2" id="KW-0732">Signal</keyword>
<dbReference type="EMBL" id="LQBK01000004">
    <property type="protein sequence ID" value="KUG61674.1"/>
    <property type="molecule type" value="Genomic_DNA"/>
</dbReference>
<organism evidence="3 4">
    <name type="scientific">Kocuria rosea subsp. polaris</name>
    <dbReference type="NCBI Taxonomy" id="136273"/>
    <lineage>
        <taxon>Bacteria</taxon>
        <taxon>Bacillati</taxon>
        <taxon>Actinomycetota</taxon>
        <taxon>Actinomycetes</taxon>
        <taxon>Micrococcales</taxon>
        <taxon>Micrococcaceae</taxon>
        <taxon>Kocuria</taxon>
    </lineage>
</organism>
<proteinExistence type="predicted"/>
<evidence type="ECO:0000313" key="3">
    <source>
        <dbReference type="EMBL" id="KUG61674.1"/>
    </source>
</evidence>
<dbReference type="STRING" id="136273.GY22_00740"/>
<gene>
    <name evidence="3" type="ORF">AVL61_01860</name>
</gene>
<dbReference type="RefSeq" id="WP_058873090.1">
    <property type="nucleotide sequence ID" value="NZ_LQBK01000004.1"/>
</dbReference>
<feature type="signal peptide" evidence="2">
    <location>
        <begin position="1"/>
        <end position="46"/>
    </location>
</feature>
<protein>
    <submittedName>
        <fullName evidence="3">Uncharacterized protein</fullName>
    </submittedName>
</protein>
<evidence type="ECO:0000256" key="1">
    <source>
        <dbReference type="SAM" id="MobiDB-lite"/>
    </source>
</evidence>
<feature type="region of interest" description="Disordered" evidence="1">
    <location>
        <begin position="45"/>
        <end position="70"/>
    </location>
</feature>
<dbReference type="OrthoDB" id="9962806at2"/>
<sequence>MSIETTSSAAPQPAGARRYARKAVLSLASLTLAAGALPLLGSPAQAAPAPADSAQSSVLGTESHKPHQKHCSVDAHKPSWTWHHGKKIVKYPFHVKCPKGYKVEVKQHYYAVSKYGHHHYTGGDHYYYWGGAWGGGHYKHLDHHDDKKVYHVVKYRYYDGYSWSPWYQDTSHWTGLGH</sequence>
<dbReference type="PROSITE" id="PS51318">
    <property type="entry name" value="TAT"/>
    <property type="match status" value="1"/>
</dbReference>
<dbReference type="Proteomes" id="UP000053512">
    <property type="component" value="Unassembled WGS sequence"/>
</dbReference>